<comment type="caution">
    <text evidence="4">The sequence shown here is derived from an EMBL/GenBank/DDBJ whole genome shotgun (WGS) entry which is preliminary data.</text>
</comment>
<name>A0A6A1V939_9ROSI</name>
<dbReference type="EMBL" id="RXIC02000024">
    <property type="protein sequence ID" value="KAB1209334.1"/>
    <property type="molecule type" value="Genomic_DNA"/>
</dbReference>
<reference evidence="4 5" key="1">
    <citation type="journal article" date="2019" name="Plant Biotechnol. J.">
        <title>The red bayberry genome and genetic basis of sex determination.</title>
        <authorList>
            <person name="Jia H.M."/>
            <person name="Jia H.J."/>
            <person name="Cai Q.L."/>
            <person name="Wang Y."/>
            <person name="Zhao H.B."/>
            <person name="Yang W.F."/>
            <person name="Wang G.Y."/>
            <person name="Li Y.H."/>
            <person name="Zhan D.L."/>
            <person name="Shen Y.T."/>
            <person name="Niu Q.F."/>
            <person name="Chang L."/>
            <person name="Qiu J."/>
            <person name="Zhao L."/>
            <person name="Xie H.B."/>
            <person name="Fu W.Y."/>
            <person name="Jin J."/>
            <person name="Li X.W."/>
            <person name="Jiao Y."/>
            <person name="Zhou C.C."/>
            <person name="Tu T."/>
            <person name="Chai C.Y."/>
            <person name="Gao J.L."/>
            <person name="Fan L.J."/>
            <person name="van de Weg E."/>
            <person name="Wang J.Y."/>
            <person name="Gao Z.S."/>
        </authorList>
    </citation>
    <scope>NUCLEOTIDE SEQUENCE [LARGE SCALE GENOMIC DNA]</scope>
    <source>
        <tissue evidence="4">Leaves</tissue>
    </source>
</reference>
<dbReference type="OrthoDB" id="637682at2759"/>
<dbReference type="InterPro" id="IPR038538">
    <property type="entry name" value="MTERF_sf"/>
</dbReference>
<keyword evidence="2" id="KW-0804">Transcription</keyword>
<dbReference type="Proteomes" id="UP000516437">
    <property type="component" value="Chromosome 6"/>
</dbReference>
<keyword evidence="2" id="KW-0806">Transcription termination</keyword>
<dbReference type="InterPro" id="IPR003690">
    <property type="entry name" value="MTERF"/>
</dbReference>
<keyword evidence="2" id="KW-0805">Transcription regulation</keyword>
<evidence type="ECO:0000313" key="5">
    <source>
        <dbReference type="Proteomes" id="UP000516437"/>
    </source>
</evidence>
<keyword evidence="3" id="KW-0809">Transit peptide</keyword>
<dbReference type="PANTHER" id="PTHR13068">
    <property type="entry name" value="CGI-12 PROTEIN-RELATED"/>
    <property type="match status" value="1"/>
</dbReference>
<gene>
    <name evidence="4" type="ORF">CJ030_MR6G016563</name>
</gene>
<dbReference type="SMART" id="SM00733">
    <property type="entry name" value="Mterf"/>
    <property type="match status" value="4"/>
</dbReference>
<evidence type="ECO:0000256" key="2">
    <source>
        <dbReference type="ARBA" id="ARBA00022472"/>
    </source>
</evidence>
<dbReference type="PANTHER" id="PTHR13068:SF135">
    <property type="entry name" value="TRANSCRIPTION TERMINATION FACTOR MTERF8, CHLOROPLASTIC"/>
    <property type="match status" value="1"/>
</dbReference>
<dbReference type="Gene3D" id="1.25.70.10">
    <property type="entry name" value="Transcription termination factor 3, mitochondrial"/>
    <property type="match status" value="1"/>
</dbReference>
<protein>
    <submittedName>
        <fullName evidence="4">Uncharacterized protein</fullName>
    </submittedName>
</protein>
<evidence type="ECO:0000313" key="4">
    <source>
        <dbReference type="EMBL" id="KAB1209334.1"/>
    </source>
</evidence>
<dbReference type="Pfam" id="PF02536">
    <property type="entry name" value="mTERF"/>
    <property type="match status" value="1"/>
</dbReference>
<dbReference type="GO" id="GO:0003676">
    <property type="term" value="F:nucleic acid binding"/>
    <property type="evidence" value="ECO:0007669"/>
    <property type="project" value="InterPro"/>
</dbReference>
<evidence type="ECO:0000256" key="1">
    <source>
        <dbReference type="ARBA" id="ARBA00007692"/>
    </source>
</evidence>
<dbReference type="GO" id="GO:0006353">
    <property type="term" value="P:DNA-templated transcription termination"/>
    <property type="evidence" value="ECO:0007669"/>
    <property type="project" value="UniProtKB-KW"/>
</dbReference>
<evidence type="ECO:0000256" key="3">
    <source>
        <dbReference type="ARBA" id="ARBA00022946"/>
    </source>
</evidence>
<comment type="similarity">
    <text evidence="1">Belongs to the mTERF family.</text>
</comment>
<sequence>MSDSLALCYLIKKCPSVLTAEEIDPFICFVRDELEAKIEPAQLKRVLTTADPRFLLYVLALCLRSVEEIDRTVAFLSRYGGIDLIVRRPVILNYDLDGQLIPRIKVLVKLSGADEDATGNVLRKFLAILNYTVKHTEGHVEFLRSFVGLTDPEIFKIFRVFPSVVSASRERKLRPRIEFLKQCGLETDDI</sequence>
<accession>A0A6A1V939</accession>
<keyword evidence="5" id="KW-1185">Reference proteome</keyword>
<organism evidence="4 5">
    <name type="scientific">Morella rubra</name>
    <name type="common">Chinese bayberry</name>
    <dbReference type="NCBI Taxonomy" id="262757"/>
    <lineage>
        <taxon>Eukaryota</taxon>
        <taxon>Viridiplantae</taxon>
        <taxon>Streptophyta</taxon>
        <taxon>Embryophyta</taxon>
        <taxon>Tracheophyta</taxon>
        <taxon>Spermatophyta</taxon>
        <taxon>Magnoliopsida</taxon>
        <taxon>eudicotyledons</taxon>
        <taxon>Gunneridae</taxon>
        <taxon>Pentapetalae</taxon>
        <taxon>rosids</taxon>
        <taxon>fabids</taxon>
        <taxon>Fagales</taxon>
        <taxon>Myricaceae</taxon>
        <taxon>Morella</taxon>
    </lineage>
</organism>
<dbReference type="AlphaFoldDB" id="A0A6A1V939"/>
<proteinExistence type="inferred from homology"/>